<dbReference type="Gene3D" id="1.10.238.10">
    <property type="entry name" value="EF-hand"/>
    <property type="match status" value="1"/>
</dbReference>
<keyword evidence="4" id="KW-1185">Reference proteome</keyword>
<gene>
    <name evidence="3" type="ORF">DSTB1V02_LOCUS13046</name>
</gene>
<organism evidence="3">
    <name type="scientific">Darwinula stevensoni</name>
    <dbReference type="NCBI Taxonomy" id="69355"/>
    <lineage>
        <taxon>Eukaryota</taxon>
        <taxon>Metazoa</taxon>
        <taxon>Ecdysozoa</taxon>
        <taxon>Arthropoda</taxon>
        <taxon>Crustacea</taxon>
        <taxon>Oligostraca</taxon>
        <taxon>Ostracoda</taxon>
        <taxon>Podocopa</taxon>
        <taxon>Podocopida</taxon>
        <taxon>Darwinulocopina</taxon>
        <taxon>Darwinuloidea</taxon>
        <taxon>Darwinulidae</taxon>
        <taxon>Darwinula</taxon>
    </lineage>
</organism>
<feature type="signal peptide" evidence="1">
    <location>
        <begin position="1"/>
        <end position="27"/>
    </location>
</feature>
<evidence type="ECO:0000313" key="4">
    <source>
        <dbReference type="Proteomes" id="UP000677054"/>
    </source>
</evidence>
<protein>
    <recommendedName>
        <fullName evidence="2">EF-hand domain-containing protein</fullName>
    </recommendedName>
</protein>
<dbReference type="AlphaFoldDB" id="A0A7R9AFT0"/>
<proteinExistence type="predicted"/>
<feature type="domain" description="EF-hand" evidence="2">
    <location>
        <begin position="78"/>
        <end position="113"/>
    </location>
</feature>
<name>A0A7R9AFT0_9CRUS</name>
<dbReference type="EMBL" id="LR905129">
    <property type="protein sequence ID" value="CAD7253296.1"/>
    <property type="molecule type" value="Genomic_DNA"/>
</dbReference>
<dbReference type="SUPFAM" id="SSF47473">
    <property type="entry name" value="EF-hand"/>
    <property type="match status" value="1"/>
</dbReference>
<evidence type="ECO:0000259" key="2">
    <source>
        <dbReference type="PROSITE" id="PS50222"/>
    </source>
</evidence>
<accession>A0A7R9AFT0</accession>
<dbReference type="InterPro" id="IPR011992">
    <property type="entry name" value="EF-hand-dom_pair"/>
</dbReference>
<dbReference type="InterPro" id="IPR002048">
    <property type="entry name" value="EF_hand_dom"/>
</dbReference>
<evidence type="ECO:0000256" key="1">
    <source>
        <dbReference type="SAM" id="SignalP"/>
    </source>
</evidence>
<dbReference type="EMBL" id="CAJPEV010005612">
    <property type="protein sequence ID" value="CAG0903333.1"/>
    <property type="molecule type" value="Genomic_DNA"/>
</dbReference>
<feature type="chain" id="PRO_5036402855" description="EF-hand domain-containing protein" evidence="1">
    <location>
        <begin position="28"/>
        <end position="146"/>
    </location>
</feature>
<dbReference type="OrthoDB" id="8300702at2759"/>
<sequence length="146" mass="16425">MNKKSTMKLVILFGIILLAVYVEEGEAICCARGGFLGFGCCSYKPCNIFCCNCDAQCRNYCARRSFDSFLTKRNAEQEEHGHPKSKFHDIDGDGDRRISFEEALDYLETKASLNRTLLEQSTEWWATMDTDGDGLLKPVELDSSLG</sequence>
<evidence type="ECO:0000313" key="3">
    <source>
        <dbReference type="EMBL" id="CAD7253296.1"/>
    </source>
</evidence>
<dbReference type="GO" id="GO:0005509">
    <property type="term" value="F:calcium ion binding"/>
    <property type="evidence" value="ECO:0007669"/>
    <property type="project" value="InterPro"/>
</dbReference>
<dbReference type="PROSITE" id="PS50222">
    <property type="entry name" value="EF_HAND_2"/>
    <property type="match status" value="1"/>
</dbReference>
<keyword evidence="1" id="KW-0732">Signal</keyword>
<reference evidence="3" key="1">
    <citation type="submission" date="2020-11" db="EMBL/GenBank/DDBJ databases">
        <authorList>
            <person name="Tran Van P."/>
        </authorList>
    </citation>
    <scope>NUCLEOTIDE SEQUENCE</scope>
</reference>
<dbReference type="Proteomes" id="UP000677054">
    <property type="component" value="Unassembled WGS sequence"/>
</dbReference>